<evidence type="ECO:0000256" key="2">
    <source>
        <dbReference type="ARBA" id="ARBA00005318"/>
    </source>
</evidence>
<dbReference type="Proteomes" id="UP000242847">
    <property type="component" value="Unassembled WGS sequence"/>
</dbReference>
<evidence type="ECO:0000259" key="11">
    <source>
        <dbReference type="Pfam" id="PF05134"/>
    </source>
</evidence>
<evidence type="ECO:0000256" key="8">
    <source>
        <dbReference type="ARBA" id="ARBA00022989"/>
    </source>
</evidence>
<dbReference type="OrthoDB" id="7011844at2"/>
<evidence type="ECO:0000256" key="4">
    <source>
        <dbReference type="ARBA" id="ARBA00022475"/>
    </source>
</evidence>
<keyword evidence="6" id="KW-0812">Transmembrane</keyword>
<evidence type="ECO:0000259" key="12">
    <source>
        <dbReference type="Pfam" id="PF12693"/>
    </source>
</evidence>
<comment type="function">
    <text evidence="10">Inner membrane component of the type II secretion system required for the energy-dependent secretion of extracellular factors such as proteases and toxins from the periplasm.</text>
</comment>
<evidence type="ECO:0000313" key="14">
    <source>
        <dbReference type="Proteomes" id="UP000242847"/>
    </source>
</evidence>
<keyword evidence="9" id="KW-0472">Membrane</keyword>
<sequence>MLIVLLTAVAAASEQDGPLHWWRLGREGQPLEQGCDSLGVLRQRFAAERVRALLPEGVGLHRVTLPGQRAAALRAALPYALEERLSQELDDLHIVMGPRRSDGRVSAAVVEHSVMTAWTERFAQAGLRVEALLPLAALYADQAPSQGLRLQALDWPQAPGWLVCAGDEEPVLLEQALLPFWLGNRLQTLAPEQRVLEAPASEVDALQACLPADTRLVTAPPTESAVSLQQQLSAAAPFNLLTGPYAVSMAAPPWRKLRPVMAAAGVVLLLSIGWLGAERAALVEERDALRSQIDATFSRALPGARMQDPLVQFQQQLQGSSGQVQAGAGMLLHAFFASVKGQAGVEIRQLRGSVDALDVELKVVSFAELEKLRAALAGSAGITESLEGADSENGGVSARIRIARSES</sequence>
<evidence type="ECO:0000256" key="10">
    <source>
        <dbReference type="PIRNR" id="PIRNR015761"/>
    </source>
</evidence>
<evidence type="ECO:0000256" key="3">
    <source>
        <dbReference type="ARBA" id="ARBA00022448"/>
    </source>
</evidence>
<dbReference type="GO" id="GO:0009276">
    <property type="term" value="C:Gram-negative-bacterium-type cell wall"/>
    <property type="evidence" value="ECO:0007669"/>
    <property type="project" value="InterPro"/>
</dbReference>
<keyword evidence="3 10" id="KW-0813">Transport</keyword>
<name>A0A1S8DIS7_9GAMM</name>
<keyword evidence="8" id="KW-1133">Transmembrane helix</keyword>
<dbReference type="CDD" id="cd24017">
    <property type="entry name" value="ASKHA_T2SSL_N"/>
    <property type="match status" value="1"/>
</dbReference>
<reference evidence="13 14" key="1">
    <citation type="submission" date="2017-01" db="EMBL/GenBank/DDBJ databases">
        <title>Draft genome sequence of Pseudomonas pachastrellae type strain CCUG 46540T from a deep sea.</title>
        <authorList>
            <person name="Gomila M."/>
            <person name="Mulet M."/>
            <person name="Lalucat J."/>
            <person name="Garcia-Valdes E."/>
        </authorList>
    </citation>
    <scope>NUCLEOTIDE SEQUENCE [LARGE SCALE GENOMIC DNA]</scope>
    <source>
        <strain evidence="13 14">CCUG 46540</strain>
    </source>
</reference>
<dbReference type="GO" id="GO:0005886">
    <property type="term" value="C:plasma membrane"/>
    <property type="evidence" value="ECO:0007669"/>
    <property type="project" value="UniProtKB-SubCell"/>
</dbReference>
<dbReference type="EMBL" id="MUBC01000005">
    <property type="protein sequence ID" value="ONM45264.1"/>
    <property type="molecule type" value="Genomic_DNA"/>
</dbReference>
<proteinExistence type="inferred from homology"/>
<feature type="domain" description="GspL periplasmic" evidence="12">
    <location>
        <begin position="254"/>
        <end position="399"/>
    </location>
</feature>
<dbReference type="InterPro" id="IPR007812">
    <property type="entry name" value="T2SS_protein-GspL"/>
</dbReference>
<dbReference type="NCBIfam" id="TIGR01709">
    <property type="entry name" value="typeII_sec_gspL"/>
    <property type="match status" value="1"/>
</dbReference>
<comment type="subcellular location">
    <subcellularLocation>
        <location evidence="1">Cell inner membrane</location>
        <topology evidence="1">Single-pass membrane protein</topology>
    </subcellularLocation>
</comment>
<keyword evidence="4" id="KW-1003">Cell membrane</keyword>
<comment type="caution">
    <text evidence="13">The sequence shown here is derived from an EMBL/GenBank/DDBJ whole genome shotgun (WGS) entry which is preliminary data.</text>
</comment>
<evidence type="ECO:0000256" key="1">
    <source>
        <dbReference type="ARBA" id="ARBA00004377"/>
    </source>
</evidence>
<dbReference type="InterPro" id="IPR043129">
    <property type="entry name" value="ATPase_NBD"/>
</dbReference>
<gene>
    <name evidence="13" type="ORF">BXT89_03515</name>
</gene>
<evidence type="ECO:0000256" key="6">
    <source>
        <dbReference type="ARBA" id="ARBA00022692"/>
    </source>
</evidence>
<dbReference type="PIRSF" id="PIRSF015761">
    <property type="entry name" value="Protein_L"/>
    <property type="match status" value="1"/>
</dbReference>
<keyword evidence="14" id="KW-1185">Reference proteome</keyword>
<dbReference type="Gene3D" id="3.30.420.380">
    <property type="match status" value="1"/>
</dbReference>
<evidence type="ECO:0000256" key="5">
    <source>
        <dbReference type="ARBA" id="ARBA00022519"/>
    </source>
</evidence>
<evidence type="ECO:0000256" key="7">
    <source>
        <dbReference type="ARBA" id="ARBA00022927"/>
    </source>
</evidence>
<evidence type="ECO:0000313" key="13">
    <source>
        <dbReference type="EMBL" id="ONM45264.1"/>
    </source>
</evidence>
<accession>A0A1S8DIS7</accession>
<protein>
    <recommendedName>
        <fullName evidence="10">Type II secretion system protein L</fullName>
        <shortName evidence="10">T2SS protein L</shortName>
    </recommendedName>
</protein>
<dbReference type="InterPro" id="IPR025691">
    <property type="entry name" value="GspL_pp_dom"/>
</dbReference>
<dbReference type="Pfam" id="PF12693">
    <property type="entry name" value="GspL_C"/>
    <property type="match status" value="1"/>
</dbReference>
<organism evidence="13 14">
    <name type="scientific">Halopseudomonas pachastrellae</name>
    <dbReference type="NCBI Taxonomy" id="254161"/>
    <lineage>
        <taxon>Bacteria</taxon>
        <taxon>Pseudomonadati</taxon>
        <taxon>Pseudomonadota</taxon>
        <taxon>Gammaproteobacteria</taxon>
        <taxon>Pseudomonadales</taxon>
        <taxon>Pseudomonadaceae</taxon>
        <taxon>Halopseudomonas</taxon>
    </lineage>
</organism>
<dbReference type="InterPro" id="IPR024230">
    <property type="entry name" value="GspL_cyto_dom"/>
</dbReference>
<dbReference type="SUPFAM" id="SSF53067">
    <property type="entry name" value="Actin-like ATPase domain"/>
    <property type="match status" value="1"/>
</dbReference>
<dbReference type="GO" id="GO:0015628">
    <property type="term" value="P:protein secretion by the type II secretion system"/>
    <property type="evidence" value="ECO:0007669"/>
    <property type="project" value="InterPro"/>
</dbReference>
<feature type="domain" description="GspL cytoplasmic actin-ATPase-like" evidence="11">
    <location>
        <begin position="37"/>
        <end position="246"/>
    </location>
</feature>
<dbReference type="Pfam" id="PF05134">
    <property type="entry name" value="T2SSL"/>
    <property type="match status" value="1"/>
</dbReference>
<dbReference type="RefSeq" id="WP_083724747.1">
    <property type="nucleotide sequence ID" value="NZ_FOUD01000013.1"/>
</dbReference>
<dbReference type="AlphaFoldDB" id="A0A1S8DIS7"/>
<evidence type="ECO:0000256" key="9">
    <source>
        <dbReference type="ARBA" id="ARBA00023136"/>
    </source>
</evidence>
<dbReference type="GO" id="GO:0015627">
    <property type="term" value="C:type II protein secretion system complex"/>
    <property type="evidence" value="ECO:0007669"/>
    <property type="project" value="InterPro"/>
</dbReference>
<comment type="similarity">
    <text evidence="2 10">Belongs to the GSP L family.</text>
</comment>
<keyword evidence="5" id="KW-0997">Cell inner membrane</keyword>
<dbReference type="STRING" id="254161.SAMN05216256_11352"/>
<keyword evidence="7 10" id="KW-0653">Protein transport</keyword>